<keyword evidence="5" id="KW-0812">Transmembrane</keyword>
<comment type="similarity">
    <text evidence="1">Belongs to the ABC transporter superfamily.</text>
</comment>
<dbReference type="InterPro" id="IPR050683">
    <property type="entry name" value="Bact_Polysacc_Export_ATP-bd"/>
</dbReference>
<dbReference type="GO" id="GO:0140359">
    <property type="term" value="F:ABC-type transporter activity"/>
    <property type="evidence" value="ECO:0007669"/>
    <property type="project" value="InterPro"/>
</dbReference>
<dbReference type="Proteomes" id="UP000250003">
    <property type="component" value="Chromosome"/>
</dbReference>
<dbReference type="PANTHER" id="PTHR46743">
    <property type="entry name" value="TEICHOIC ACIDS EXPORT ATP-BINDING PROTEIN TAGH"/>
    <property type="match status" value="1"/>
</dbReference>
<dbReference type="GO" id="GO:0016887">
    <property type="term" value="F:ATP hydrolysis activity"/>
    <property type="evidence" value="ECO:0007669"/>
    <property type="project" value="InterPro"/>
</dbReference>
<feature type="transmembrane region" description="Helical" evidence="5">
    <location>
        <begin position="268"/>
        <end position="289"/>
    </location>
</feature>
<keyword evidence="5" id="KW-0472">Membrane</keyword>
<dbReference type="SUPFAM" id="SSF52540">
    <property type="entry name" value="P-loop containing nucleoside triphosphate hydrolases"/>
    <property type="match status" value="1"/>
</dbReference>
<keyword evidence="8" id="KW-1185">Reference proteome</keyword>
<evidence type="ECO:0000259" key="6">
    <source>
        <dbReference type="PROSITE" id="PS50893"/>
    </source>
</evidence>
<dbReference type="OrthoDB" id="9778870at2"/>
<name>A0A2Z4UCC3_9FIRM</name>
<keyword evidence="3" id="KW-0547">Nucleotide-binding</keyword>
<dbReference type="SMART" id="SM00382">
    <property type="entry name" value="AAA"/>
    <property type="match status" value="1"/>
</dbReference>
<evidence type="ECO:0000256" key="2">
    <source>
        <dbReference type="ARBA" id="ARBA00022448"/>
    </source>
</evidence>
<evidence type="ECO:0000256" key="3">
    <source>
        <dbReference type="ARBA" id="ARBA00022741"/>
    </source>
</evidence>
<evidence type="ECO:0000256" key="1">
    <source>
        <dbReference type="ARBA" id="ARBA00005417"/>
    </source>
</evidence>
<dbReference type="Pfam" id="PF12733">
    <property type="entry name" value="Cadherin-like"/>
    <property type="match status" value="1"/>
</dbReference>
<dbReference type="GO" id="GO:0005524">
    <property type="term" value="F:ATP binding"/>
    <property type="evidence" value="ECO:0007669"/>
    <property type="project" value="UniProtKB-KW"/>
</dbReference>
<dbReference type="InterPro" id="IPR027417">
    <property type="entry name" value="P-loop_NTPase"/>
</dbReference>
<dbReference type="RefSeq" id="WP_111920002.1">
    <property type="nucleotide sequence ID" value="NZ_CP030280.1"/>
</dbReference>
<dbReference type="EMBL" id="CP030280">
    <property type="protein sequence ID" value="AWY98514.1"/>
    <property type="molecule type" value="Genomic_DNA"/>
</dbReference>
<dbReference type="Gene3D" id="3.40.50.300">
    <property type="entry name" value="P-loop containing nucleotide triphosphate hydrolases"/>
    <property type="match status" value="1"/>
</dbReference>
<dbReference type="CDD" id="cd03220">
    <property type="entry name" value="ABC_KpsT_Wzt"/>
    <property type="match status" value="1"/>
</dbReference>
<evidence type="ECO:0000256" key="4">
    <source>
        <dbReference type="ARBA" id="ARBA00022840"/>
    </source>
</evidence>
<accession>A0A2Z4UCC3</accession>
<feature type="domain" description="ABC transporter" evidence="6">
    <location>
        <begin position="362"/>
        <end position="576"/>
    </location>
</feature>
<keyword evidence="5" id="KW-1133">Transmembrane helix</keyword>
<dbReference type="InterPro" id="IPR025883">
    <property type="entry name" value="Cadherin-like_domain"/>
</dbReference>
<dbReference type="Pfam" id="PF00005">
    <property type="entry name" value="ABC_tran"/>
    <property type="match status" value="1"/>
</dbReference>
<dbReference type="InterPro" id="IPR015860">
    <property type="entry name" value="ABC_transpr_TagH-like"/>
</dbReference>
<sequence length="578" mass="63533">MKKNKKYISWLAALFISMFLFVIPVRAAGENIHFGSEEYQWNLHETSPIGVYAGAETAVLSAEITVLYDAEKLEYVSGGELTEPGKISVKKTGTGEEEIMEMLQFLPKISGTTEVTIQNAVLATQTGQVTVENSVSVPVNIPVLEGCKLSGITIDGTPVENFQPELSNYEIQVSSETEELNLKAEPLDAQTQVEISPVNLQAGENIVTITTTSLSGDKAVYELKVIKQETAAQPVTDLEKADSGEEGLNTQNVQETEEKGGFALTGRMAALFAGLTVALILLLSVQFLLSHKKKMRKKKNRKKAAPELQVSSEEKTENIELLGVEEELPVVDNREIEIAVKHVTMEFKKEKDESSSIKELAVRTLKGQRHVEKFKALDDVSFTVKKGEVVGIIGTNGSGKSTILKIISGVLTPTKGTVEVDRSKIQLLTLGTGFDFELTGRENVYLNGAVIGYTKEFIDEKYDEIVKFAELEGFMEEKVRNYSSGMVSRLGFAIATVRDTPEILILDEVLSVGDMFFRKKSERRIKEMMRGGSTVLIVSHSPSVIKANCSKAVWIEKGVLKAVGRAEDVCRAYEKMNG</sequence>
<dbReference type="GO" id="GO:0016020">
    <property type="term" value="C:membrane"/>
    <property type="evidence" value="ECO:0007669"/>
    <property type="project" value="InterPro"/>
</dbReference>
<dbReference type="AlphaFoldDB" id="A0A2Z4UCC3"/>
<dbReference type="PANTHER" id="PTHR46743:SF2">
    <property type="entry name" value="TEICHOIC ACIDS EXPORT ATP-BINDING PROTEIN TAGH"/>
    <property type="match status" value="1"/>
</dbReference>
<evidence type="ECO:0000313" key="8">
    <source>
        <dbReference type="Proteomes" id="UP000250003"/>
    </source>
</evidence>
<protein>
    <recommendedName>
        <fullName evidence="6">ABC transporter domain-containing protein</fullName>
    </recommendedName>
</protein>
<organism evidence="7 8">
    <name type="scientific">Blautia argi</name>
    <dbReference type="NCBI Taxonomy" id="1912897"/>
    <lineage>
        <taxon>Bacteria</taxon>
        <taxon>Bacillati</taxon>
        <taxon>Bacillota</taxon>
        <taxon>Clostridia</taxon>
        <taxon>Lachnospirales</taxon>
        <taxon>Lachnospiraceae</taxon>
        <taxon>Blautia</taxon>
    </lineage>
</organism>
<dbReference type="PROSITE" id="PS50893">
    <property type="entry name" value="ABC_TRANSPORTER_2"/>
    <property type="match status" value="1"/>
</dbReference>
<keyword evidence="2" id="KW-0813">Transport</keyword>
<evidence type="ECO:0000256" key="5">
    <source>
        <dbReference type="SAM" id="Phobius"/>
    </source>
</evidence>
<gene>
    <name evidence="7" type="ORF">DQQ01_10530</name>
</gene>
<evidence type="ECO:0000313" key="7">
    <source>
        <dbReference type="EMBL" id="AWY98514.1"/>
    </source>
</evidence>
<keyword evidence="4" id="KW-0067">ATP-binding</keyword>
<reference evidence="8" key="1">
    <citation type="submission" date="2018-06" db="EMBL/GenBank/DDBJ databases">
        <title>Description of Blautia argi sp. nov., a new anaerobic isolated from dog feces.</title>
        <authorList>
            <person name="Chang Y.-H."/>
            <person name="Paek J."/>
            <person name="Shin Y."/>
        </authorList>
    </citation>
    <scope>NUCLEOTIDE SEQUENCE [LARGE SCALE GENOMIC DNA]</scope>
    <source>
        <strain evidence="8">KCTC 15426</strain>
    </source>
</reference>
<dbReference type="InterPro" id="IPR003439">
    <property type="entry name" value="ABC_transporter-like_ATP-bd"/>
</dbReference>
<dbReference type="InterPro" id="IPR003593">
    <property type="entry name" value="AAA+_ATPase"/>
</dbReference>
<dbReference type="KEGG" id="blau:DQQ01_10530"/>
<proteinExistence type="inferred from homology"/>